<dbReference type="Proteomes" id="UP001140949">
    <property type="component" value="Unassembled WGS sequence"/>
</dbReference>
<reference evidence="2" key="2">
    <citation type="submission" date="2023-04" db="EMBL/GenBank/DDBJ databases">
        <authorList>
            <person name="Bruccoleri R.E."/>
            <person name="Oakeley E.J."/>
            <person name="Faust A.-M."/>
            <person name="Dessus-Babus S."/>
            <person name="Altorfer M."/>
            <person name="Burckhardt D."/>
            <person name="Oertli M."/>
            <person name="Naumann U."/>
            <person name="Petersen F."/>
            <person name="Wong J."/>
        </authorList>
    </citation>
    <scope>NUCLEOTIDE SEQUENCE</scope>
    <source>
        <strain evidence="2">GSM-AAB239-AS_SAM_17_03QT</strain>
        <tissue evidence="2">Leaf</tissue>
    </source>
</reference>
<comment type="caution">
    <text evidence="2">The sequence shown here is derived from an EMBL/GenBank/DDBJ whole genome shotgun (WGS) entry which is preliminary data.</text>
</comment>
<feature type="compositionally biased region" description="Basic and acidic residues" evidence="1">
    <location>
        <begin position="19"/>
        <end position="36"/>
    </location>
</feature>
<reference evidence="2" key="1">
    <citation type="journal article" date="2023" name="GigaByte">
        <title>Genome assembly of the bearded iris, Iris pallida Lam.</title>
        <authorList>
            <person name="Bruccoleri R.E."/>
            <person name="Oakeley E.J."/>
            <person name="Faust A.M.E."/>
            <person name="Altorfer M."/>
            <person name="Dessus-Babus S."/>
            <person name="Burckhardt D."/>
            <person name="Oertli M."/>
            <person name="Naumann U."/>
            <person name="Petersen F."/>
            <person name="Wong J."/>
        </authorList>
    </citation>
    <scope>NUCLEOTIDE SEQUENCE</scope>
    <source>
        <strain evidence="2">GSM-AAB239-AS_SAM_17_03QT</strain>
    </source>
</reference>
<feature type="region of interest" description="Disordered" evidence="1">
    <location>
        <begin position="105"/>
        <end position="125"/>
    </location>
</feature>
<organism evidence="2 3">
    <name type="scientific">Iris pallida</name>
    <name type="common">Sweet iris</name>
    <dbReference type="NCBI Taxonomy" id="29817"/>
    <lineage>
        <taxon>Eukaryota</taxon>
        <taxon>Viridiplantae</taxon>
        <taxon>Streptophyta</taxon>
        <taxon>Embryophyta</taxon>
        <taxon>Tracheophyta</taxon>
        <taxon>Spermatophyta</taxon>
        <taxon>Magnoliopsida</taxon>
        <taxon>Liliopsida</taxon>
        <taxon>Asparagales</taxon>
        <taxon>Iridaceae</taxon>
        <taxon>Iridoideae</taxon>
        <taxon>Irideae</taxon>
        <taxon>Iris</taxon>
    </lineage>
</organism>
<keyword evidence="3" id="KW-1185">Reference proteome</keyword>
<name>A0AAX6E7B0_IRIPA</name>
<feature type="region of interest" description="Disordered" evidence="1">
    <location>
        <begin position="247"/>
        <end position="279"/>
    </location>
</feature>
<sequence length="279" mass="29763">MVFRLLRSNHFLIKNSLGDRERREKSGETHQDERGFSRLGRRAERRRWAAESAKSGGSSAPDLTGDLWWLRHQEVGHAVLGPAHKRRRSWVLLLTLGGGAREHGVGGDLDGVGEGAPDEARGSTTVRGGFHTRAAAQGWATARGGTARVGGGDGWEARAALRTLRAEGGARTVPRWWRRSALAASGVKEERAPLSVEVGPDGARAADGRVEGVPLERALPRLWSRALVASSDTATIVQGAGSWLPEDATTSMAGSASTGAGHSPCTAGFDEEDEAEQRR</sequence>
<dbReference type="EMBL" id="JANAVB010039216">
    <property type="protein sequence ID" value="KAJ6799938.1"/>
    <property type="molecule type" value="Genomic_DNA"/>
</dbReference>
<gene>
    <name evidence="2" type="ORF">M6B38_204320</name>
</gene>
<proteinExistence type="predicted"/>
<evidence type="ECO:0000313" key="2">
    <source>
        <dbReference type="EMBL" id="KAJ6799938.1"/>
    </source>
</evidence>
<evidence type="ECO:0000256" key="1">
    <source>
        <dbReference type="SAM" id="MobiDB-lite"/>
    </source>
</evidence>
<evidence type="ECO:0000313" key="3">
    <source>
        <dbReference type="Proteomes" id="UP001140949"/>
    </source>
</evidence>
<feature type="compositionally biased region" description="Acidic residues" evidence="1">
    <location>
        <begin position="269"/>
        <end position="279"/>
    </location>
</feature>
<feature type="region of interest" description="Disordered" evidence="1">
    <location>
        <begin position="19"/>
        <end position="39"/>
    </location>
</feature>
<protein>
    <submittedName>
        <fullName evidence="2">Formin-like protein 5 isoform X1</fullName>
    </submittedName>
</protein>
<dbReference type="AlphaFoldDB" id="A0AAX6E7B0"/>
<accession>A0AAX6E7B0</accession>
<feature type="compositionally biased region" description="Polar residues" evidence="1">
    <location>
        <begin position="248"/>
        <end position="260"/>
    </location>
</feature>